<evidence type="ECO:0000313" key="2">
    <source>
        <dbReference type="EMBL" id="MEJ6400633.1"/>
    </source>
</evidence>
<keyword evidence="1" id="KW-0472">Membrane</keyword>
<keyword evidence="3" id="KW-1185">Reference proteome</keyword>
<feature type="transmembrane region" description="Helical" evidence="1">
    <location>
        <begin position="15"/>
        <end position="36"/>
    </location>
</feature>
<dbReference type="InterPro" id="IPR024529">
    <property type="entry name" value="ECF_trnsprt_substrate-spec"/>
</dbReference>
<dbReference type="Gene3D" id="1.10.1760.20">
    <property type="match status" value="1"/>
</dbReference>
<dbReference type="NCBIfam" id="TIGR04518">
    <property type="entry name" value="ECF_S_folT_fam"/>
    <property type="match status" value="1"/>
</dbReference>
<dbReference type="Proteomes" id="UP001370590">
    <property type="component" value="Unassembled WGS sequence"/>
</dbReference>
<sequence length="178" mass="20067">MHTQKNIFAKPNTSGIAILGLLTAIRLVLGSSLFTFGNNYIQFSCAFIATFFIGMWFGPFWAAIISGFADIFLTLTSGQLYFPGFTLSAIVGGIIFGIFFYQRKPTLKSIIISQLLVIVIVNLLMNTTWVVILNHIPFETIFVPRLIKQIFTFIIQVLVLYAITRNKTITNLGNRFRK</sequence>
<protein>
    <submittedName>
        <fullName evidence="2">Folate family ECF transporter S component</fullName>
    </submittedName>
</protein>
<feature type="transmembrane region" description="Helical" evidence="1">
    <location>
        <begin position="146"/>
        <end position="163"/>
    </location>
</feature>
<accession>A0ABU8SME6</accession>
<gene>
    <name evidence="2" type="ORF">R4146_05605</name>
</gene>
<feature type="transmembrane region" description="Helical" evidence="1">
    <location>
        <begin position="80"/>
        <end position="101"/>
    </location>
</feature>
<organism evidence="2 3">
    <name type="scientific">Nicoliella lavandulae</name>
    <dbReference type="NCBI Taxonomy" id="3082954"/>
    <lineage>
        <taxon>Bacteria</taxon>
        <taxon>Bacillati</taxon>
        <taxon>Bacillota</taxon>
        <taxon>Bacilli</taxon>
        <taxon>Lactobacillales</taxon>
        <taxon>Lactobacillaceae</taxon>
        <taxon>Nicoliella</taxon>
    </lineage>
</organism>
<reference evidence="2 3" key="1">
    <citation type="submission" date="2023-10" db="EMBL/GenBank/DDBJ databases">
        <title>Nicoliella lavandulae sp. nov. isolated from Lavandula angustifolia flowers.</title>
        <authorList>
            <person name="Alcantara C."/>
            <person name="Zuniga M."/>
            <person name="Landete J.M."/>
            <person name="Monedero V."/>
        </authorList>
    </citation>
    <scope>NUCLEOTIDE SEQUENCE [LARGE SCALE GENOMIC DNA]</scope>
    <source>
        <strain evidence="2 3">Es01</strain>
    </source>
</reference>
<keyword evidence="1" id="KW-1133">Transmembrane helix</keyword>
<name>A0ABU8SME6_9LACO</name>
<feature type="transmembrane region" description="Helical" evidence="1">
    <location>
        <begin position="43"/>
        <end position="68"/>
    </location>
</feature>
<keyword evidence="1" id="KW-0812">Transmembrane</keyword>
<dbReference type="InterPro" id="IPR030949">
    <property type="entry name" value="ECF_S_folate_fam"/>
</dbReference>
<comment type="caution">
    <text evidence="2">The sequence shown here is derived from an EMBL/GenBank/DDBJ whole genome shotgun (WGS) entry which is preliminary data.</text>
</comment>
<feature type="transmembrane region" description="Helical" evidence="1">
    <location>
        <begin position="113"/>
        <end position="134"/>
    </location>
</feature>
<dbReference type="RefSeq" id="WP_339960437.1">
    <property type="nucleotide sequence ID" value="NZ_JAWMWH010000001.1"/>
</dbReference>
<proteinExistence type="predicted"/>
<evidence type="ECO:0000313" key="3">
    <source>
        <dbReference type="Proteomes" id="UP001370590"/>
    </source>
</evidence>
<evidence type="ECO:0000256" key="1">
    <source>
        <dbReference type="SAM" id="Phobius"/>
    </source>
</evidence>
<dbReference type="Pfam" id="PF12822">
    <property type="entry name" value="ECF_trnsprt"/>
    <property type="match status" value="1"/>
</dbReference>
<dbReference type="EMBL" id="JAWMWH010000001">
    <property type="protein sequence ID" value="MEJ6400633.1"/>
    <property type="molecule type" value="Genomic_DNA"/>
</dbReference>